<protein>
    <recommendedName>
        <fullName evidence="1">DUF6879 domain-containing protein</fullName>
    </recommendedName>
</protein>
<dbReference type="RefSeq" id="WP_344921221.1">
    <property type="nucleotide sequence ID" value="NZ_BAABAQ010000012.1"/>
</dbReference>
<evidence type="ECO:0000259" key="1">
    <source>
        <dbReference type="Pfam" id="PF21806"/>
    </source>
</evidence>
<comment type="caution">
    <text evidence="2">The sequence shown here is derived from an EMBL/GenBank/DDBJ whole genome shotgun (WGS) entry which is preliminary data.</text>
</comment>
<dbReference type="InterPro" id="IPR049244">
    <property type="entry name" value="DUF6879"/>
</dbReference>
<feature type="domain" description="DUF6879" evidence="1">
    <location>
        <begin position="6"/>
        <end position="168"/>
    </location>
</feature>
<dbReference type="EMBL" id="BAABAQ010000012">
    <property type="protein sequence ID" value="GAA4201977.1"/>
    <property type="molecule type" value="Genomic_DNA"/>
</dbReference>
<organism evidence="2 3">
    <name type="scientific">Streptosporangium oxazolinicum</name>
    <dbReference type="NCBI Taxonomy" id="909287"/>
    <lineage>
        <taxon>Bacteria</taxon>
        <taxon>Bacillati</taxon>
        <taxon>Actinomycetota</taxon>
        <taxon>Actinomycetes</taxon>
        <taxon>Streptosporangiales</taxon>
        <taxon>Streptosporangiaceae</taxon>
        <taxon>Streptosporangium</taxon>
    </lineage>
</organism>
<keyword evidence="3" id="KW-1185">Reference proteome</keyword>
<sequence length="170" mass="19320">MTVEPTFDDLFGECRRSALHLEMRDDYGTSSPGFVAWRDGFPFDRDHFDAPWVTLVSGAVARGVTVRRARIVSEPVSDYIRYEHSATPYANLAGGEWVRWLPRRLASGLSLPGNDFWLFDERLIRFGYFSGDGEPTGHELCDDPAVVKLCLTAFEAVWERSVDHAEYRPT</sequence>
<accession>A0ABP8BA62</accession>
<evidence type="ECO:0000313" key="3">
    <source>
        <dbReference type="Proteomes" id="UP001501251"/>
    </source>
</evidence>
<name>A0ABP8BA62_9ACTN</name>
<evidence type="ECO:0000313" key="2">
    <source>
        <dbReference type="EMBL" id="GAA4201977.1"/>
    </source>
</evidence>
<dbReference type="Pfam" id="PF21806">
    <property type="entry name" value="DUF6879"/>
    <property type="match status" value="1"/>
</dbReference>
<gene>
    <name evidence="2" type="ORF">GCM10022252_57440</name>
</gene>
<reference evidence="3" key="1">
    <citation type="journal article" date="2019" name="Int. J. Syst. Evol. Microbiol.">
        <title>The Global Catalogue of Microorganisms (GCM) 10K type strain sequencing project: providing services to taxonomists for standard genome sequencing and annotation.</title>
        <authorList>
            <consortium name="The Broad Institute Genomics Platform"/>
            <consortium name="The Broad Institute Genome Sequencing Center for Infectious Disease"/>
            <person name="Wu L."/>
            <person name="Ma J."/>
        </authorList>
    </citation>
    <scope>NUCLEOTIDE SEQUENCE [LARGE SCALE GENOMIC DNA]</scope>
    <source>
        <strain evidence="3">JCM 17388</strain>
    </source>
</reference>
<proteinExistence type="predicted"/>
<dbReference type="Proteomes" id="UP001501251">
    <property type="component" value="Unassembled WGS sequence"/>
</dbReference>